<evidence type="ECO:0000256" key="10">
    <source>
        <dbReference type="ARBA" id="ARBA00030775"/>
    </source>
</evidence>
<sequence length="202" mass="21038">MKRGNTMPALRRNLRDDVQLGQHLGFSLVELMVTVAVLAIVAAIAIPSFTGLINSNRLTASANEVLASLQMARSEAVRRNQTVLVCPSSNASSCTSGSWNQWIIMVKATNEVLRVGTAKMPLLIQASPAIVSNGNAVEFRADGLARDATGALLAAAVSSCLTTSTPPQNVRVVVIVSGSRAAVRNGASDITCASPVNAPTTL</sequence>
<dbReference type="Pfam" id="PF12019">
    <property type="entry name" value="GspH"/>
    <property type="match status" value="1"/>
</dbReference>
<evidence type="ECO:0000256" key="9">
    <source>
        <dbReference type="ARBA" id="ARBA00025772"/>
    </source>
</evidence>
<organism evidence="13 14">
    <name type="scientific">Xanthomonas euroxanthea</name>
    <dbReference type="NCBI Taxonomy" id="2259622"/>
    <lineage>
        <taxon>Bacteria</taxon>
        <taxon>Pseudomonadati</taxon>
        <taxon>Pseudomonadota</taxon>
        <taxon>Gammaproteobacteria</taxon>
        <taxon>Lysobacterales</taxon>
        <taxon>Lysobacteraceae</taxon>
        <taxon>Xanthomonas</taxon>
    </lineage>
</organism>
<keyword evidence="6 11" id="KW-0812">Transmembrane</keyword>
<dbReference type="Gene3D" id="3.55.40.10">
    <property type="entry name" value="minor pseudopilin epsh domain"/>
    <property type="match status" value="1"/>
</dbReference>
<dbReference type="NCBIfam" id="TIGR02532">
    <property type="entry name" value="IV_pilin_GFxxxE"/>
    <property type="match status" value="1"/>
</dbReference>
<dbReference type="Pfam" id="PF07963">
    <property type="entry name" value="N_methyl"/>
    <property type="match status" value="1"/>
</dbReference>
<dbReference type="GO" id="GO:0015628">
    <property type="term" value="P:protein secretion by the type II secretion system"/>
    <property type="evidence" value="ECO:0007669"/>
    <property type="project" value="InterPro"/>
</dbReference>
<dbReference type="InterPro" id="IPR022346">
    <property type="entry name" value="T2SS_GspH"/>
</dbReference>
<evidence type="ECO:0000256" key="8">
    <source>
        <dbReference type="ARBA" id="ARBA00023136"/>
    </source>
</evidence>
<evidence type="ECO:0000256" key="6">
    <source>
        <dbReference type="ARBA" id="ARBA00022692"/>
    </source>
</evidence>
<reference evidence="13 14" key="1">
    <citation type="submission" date="2018-06" db="EMBL/GenBank/DDBJ databases">
        <authorList>
            <person name="Pothier F. J."/>
        </authorList>
    </citation>
    <scope>NUCLEOTIDE SEQUENCE [LARGE SCALE GENOMIC DNA]</scope>
    <source>
        <strain evidence="13 14">CPBF 424</strain>
    </source>
</reference>
<dbReference type="InterPro" id="IPR012902">
    <property type="entry name" value="N_methyl_site"/>
</dbReference>
<evidence type="ECO:0000256" key="1">
    <source>
        <dbReference type="ARBA" id="ARBA00004377"/>
    </source>
</evidence>
<evidence type="ECO:0000313" key="14">
    <source>
        <dbReference type="Proteomes" id="UP000254168"/>
    </source>
</evidence>
<feature type="domain" description="General secretion pathway GspH" evidence="12">
    <location>
        <begin position="62"/>
        <end position="175"/>
    </location>
</feature>
<gene>
    <name evidence="13" type="ORF">CPBF424_29290</name>
</gene>
<evidence type="ECO:0000259" key="12">
    <source>
        <dbReference type="Pfam" id="PF12019"/>
    </source>
</evidence>
<evidence type="ECO:0000256" key="3">
    <source>
        <dbReference type="ARBA" id="ARBA00022475"/>
    </source>
</evidence>
<keyword evidence="3" id="KW-1003">Cell membrane</keyword>
<dbReference type="Proteomes" id="UP000254168">
    <property type="component" value="Unassembled WGS sequence"/>
</dbReference>
<accession>A0AA46C9U3</accession>
<evidence type="ECO:0000256" key="7">
    <source>
        <dbReference type="ARBA" id="ARBA00022989"/>
    </source>
</evidence>
<dbReference type="SUPFAM" id="SSF54523">
    <property type="entry name" value="Pili subunits"/>
    <property type="match status" value="1"/>
</dbReference>
<keyword evidence="8 11" id="KW-0472">Membrane</keyword>
<dbReference type="EMBL" id="UIHB01000005">
    <property type="protein sequence ID" value="SUZ29094.1"/>
    <property type="molecule type" value="Genomic_DNA"/>
</dbReference>
<evidence type="ECO:0000256" key="4">
    <source>
        <dbReference type="ARBA" id="ARBA00022481"/>
    </source>
</evidence>
<evidence type="ECO:0000256" key="5">
    <source>
        <dbReference type="ARBA" id="ARBA00022519"/>
    </source>
</evidence>
<comment type="similarity">
    <text evidence="9">Belongs to the GSP H family.</text>
</comment>
<keyword evidence="7 11" id="KW-1133">Transmembrane helix</keyword>
<evidence type="ECO:0000256" key="2">
    <source>
        <dbReference type="ARBA" id="ARBA00021549"/>
    </source>
</evidence>
<keyword evidence="5" id="KW-0997">Cell inner membrane</keyword>
<proteinExistence type="inferred from homology"/>
<dbReference type="GO" id="GO:0015627">
    <property type="term" value="C:type II protein secretion system complex"/>
    <property type="evidence" value="ECO:0007669"/>
    <property type="project" value="InterPro"/>
</dbReference>
<keyword evidence="4" id="KW-0488">Methylation</keyword>
<evidence type="ECO:0000313" key="13">
    <source>
        <dbReference type="EMBL" id="SUZ29094.1"/>
    </source>
</evidence>
<dbReference type="AlphaFoldDB" id="A0AA46C9U3"/>
<keyword evidence="14" id="KW-1185">Reference proteome</keyword>
<comment type="subcellular location">
    <subcellularLocation>
        <location evidence="1">Cell inner membrane</location>
        <topology evidence="1">Single-pass membrane protein</topology>
    </subcellularLocation>
</comment>
<feature type="transmembrane region" description="Helical" evidence="11">
    <location>
        <begin position="20"/>
        <end position="46"/>
    </location>
</feature>
<protein>
    <recommendedName>
        <fullName evidence="2">Type II secretion system protein H</fullName>
    </recommendedName>
    <alternativeName>
        <fullName evidence="10">General secretion pathway protein H</fullName>
    </alternativeName>
</protein>
<dbReference type="InterPro" id="IPR045584">
    <property type="entry name" value="Pilin-like"/>
</dbReference>
<comment type="caution">
    <text evidence="13">The sequence shown here is derived from an EMBL/GenBank/DDBJ whole genome shotgun (WGS) entry which is preliminary data.</text>
</comment>
<evidence type="ECO:0000256" key="11">
    <source>
        <dbReference type="SAM" id="Phobius"/>
    </source>
</evidence>
<dbReference type="GO" id="GO:0005886">
    <property type="term" value="C:plasma membrane"/>
    <property type="evidence" value="ECO:0007669"/>
    <property type="project" value="UniProtKB-SubCell"/>
</dbReference>
<name>A0AA46C9U3_9XANT</name>